<sequence length="234" mass="25395">MTRGTRPVRLGVPAYFHPSWAGADWARLTGDEAGEVGIVVINPDTGPGAGPDDAYRSVCASARRPDRCVAGYVDSGYGRRPVGDVVAEAAAYAHFYGLDAVFVDQVTSGPEQLPYYRRLVAALRERGAGEVILNPGVSPDPGYHELADVVVEFEGGPEAYRRFTRCAPGAGRGRRWHLVHGVPPAEHGDTIERARRAGVDYVYVTDRTMPNPWDGLPSTWPGPLQGTDGWARRR</sequence>
<feature type="region of interest" description="Disordered" evidence="1">
    <location>
        <begin position="214"/>
        <end position="234"/>
    </location>
</feature>
<dbReference type="SUPFAM" id="SSF51395">
    <property type="entry name" value="FMN-linked oxidoreductases"/>
    <property type="match status" value="1"/>
</dbReference>
<dbReference type="Pfam" id="PF12138">
    <property type="entry name" value="Spherulin4"/>
    <property type="match status" value="1"/>
</dbReference>
<name>A0A1I5CKP1_PSUAM</name>
<organism evidence="2 3">
    <name type="scientific">Pseudonocardia ammonioxydans</name>
    <dbReference type="NCBI Taxonomy" id="260086"/>
    <lineage>
        <taxon>Bacteria</taxon>
        <taxon>Bacillati</taxon>
        <taxon>Actinomycetota</taxon>
        <taxon>Actinomycetes</taxon>
        <taxon>Pseudonocardiales</taxon>
        <taxon>Pseudonocardiaceae</taxon>
        <taxon>Pseudonocardia</taxon>
    </lineage>
</organism>
<accession>A0A1I5CKP1</accession>
<protein>
    <submittedName>
        <fullName evidence="2">Spherulation-specific family 4</fullName>
    </submittedName>
</protein>
<dbReference type="PANTHER" id="PTHR35040:SF9">
    <property type="entry name" value="4-LIKE CELL SURFACE PROTEIN, PUTATIVE (AFU_ORTHOLOGUE AFUA_4G14080)-RELATED"/>
    <property type="match status" value="1"/>
</dbReference>
<dbReference type="Proteomes" id="UP000199614">
    <property type="component" value="Unassembled WGS sequence"/>
</dbReference>
<dbReference type="InterPro" id="IPR021986">
    <property type="entry name" value="Spherulin4"/>
</dbReference>
<evidence type="ECO:0000313" key="2">
    <source>
        <dbReference type="EMBL" id="SFN87211.1"/>
    </source>
</evidence>
<dbReference type="PANTHER" id="PTHR35040">
    <property type="match status" value="1"/>
</dbReference>
<gene>
    <name evidence="2" type="ORF">SAMN05216207_102344</name>
</gene>
<dbReference type="STRING" id="260086.SAMN05216207_102344"/>
<evidence type="ECO:0000313" key="3">
    <source>
        <dbReference type="Proteomes" id="UP000199614"/>
    </source>
</evidence>
<dbReference type="EMBL" id="FOUY01000023">
    <property type="protein sequence ID" value="SFN87211.1"/>
    <property type="molecule type" value="Genomic_DNA"/>
</dbReference>
<evidence type="ECO:0000256" key="1">
    <source>
        <dbReference type="SAM" id="MobiDB-lite"/>
    </source>
</evidence>
<keyword evidence="3" id="KW-1185">Reference proteome</keyword>
<dbReference type="RefSeq" id="WP_177238616.1">
    <property type="nucleotide sequence ID" value="NZ_FOUY01000023.1"/>
</dbReference>
<proteinExistence type="predicted"/>
<dbReference type="AlphaFoldDB" id="A0A1I5CKP1"/>
<reference evidence="2 3" key="1">
    <citation type="submission" date="2016-10" db="EMBL/GenBank/DDBJ databases">
        <authorList>
            <person name="de Groot N.N."/>
        </authorList>
    </citation>
    <scope>NUCLEOTIDE SEQUENCE [LARGE SCALE GENOMIC DNA]</scope>
    <source>
        <strain evidence="2 3">CGMCC 4.1877</strain>
    </source>
</reference>